<keyword evidence="5 9" id="KW-0479">Metal-binding</keyword>
<feature type="binding site" evidence="9">
    <location>
        <position position="97"/>
    </location>
    <ligand>
        <name>substrate</name>
    </ligand>
</feature>
<feature type="binding site" evidence="9">
    <location>
        <position position="55"/>
    </location>
    <ligand>
        <name>Fe cation</name>
        <dbReference type="ChEBI" id="CHEBI:24875"/>
        <note>catalytic</note>
    </ligand>
</feature>
<proteinExistence type="inferred from homology"/>
<dbReference type="CDD" id="cd06123">
    <property type="entry name" value="cupin_HAO"/>
    <property type="match status" value="1"/>
</dbReference>
<comment type="caution">
    <text evidence="10">The sequence shown here is derived from an EMBL/GenBank/DDBJ whole genome shotgun (WGS) entry which is preliminary data.</text>
</comment>
<dbReference type="HAMAP" id="MF_00825">
    <property type="entry name" value="3_HAO"/>
    <property type="match status" value="1"/>
</dbReference>
<dbReference type="UniPathway" id="UPA00253">
    <property type="reaction ID" value="UER00330"/>
</dbReference>
<organism evidence="10 11">
    <name type="scientific">Naematelia encephala</name>
    <dbReference type="NCBI Taxonomy" id="71784"/>
    <lineage>
        <taxon>Eukaryota</taxon>
        <taxon>Fungi</taxon>
        <taxon>Dikarya</taxon>
        <taxon>Basidiomycota</taxon>
        <taxon>Agaricomycotina</taxon>
        <taxon>Tremellomycetes</taxon>
        <taxon>Tremellales</taxon>
        <taxon>Naemateliaceae</taxon>
        <taxon>Naematelia</taxon>
    </lineage>
</organism>
<comment type="similarity">
    <text evidence="9">Belongs to the 3-HAO family.</text>
</comment>
<comment type="cofactor">
    <cofactor evidence="1 9">
        <name>Fe(2+)</name>
        <dbReference type="ChEBI" id="CHEBI:29033"/>
    </cofactor>
</comment>
<feature type="binding site" evidence="9">
    <location>
        <position position="107"/>
    </location>
    <ligand>
        <name>substrate</name>
    </ligand>
</feature>
<dbReference type="FunFam" id="2.60.120.10:FF:000131">
    <property type="entry name" value="3-hydroxyanthranilate 3,4-dioxygenase"/>
    <property type="match status" value="1"/>
</dbReference>
<feature type="binding site" evidence="9">
    <location>
        <position position="45"/>
    </location>
    <ligand>
        <name>O2</name>
        <dbReference type="ChEBI" id="CHEBI:15379"/>
    </ligand>
</feature>
<dbReference type="InterPro" id="IPR014710">
    <property type="entry name" value="RmlC-like_jellyroll"/>
</dbReference>
<dbReference type="STRING" id="71784.A0A1Y2B5B4"/>
<dbReference type="OrthoDB" id="204928at2759"/>
<protein>
    <recommendedName>
        <fullName evidence="9">3-hydroxyanthranilate 3,4-dioxygenase</fullName>
        <ecNumber evidence="9">1.13.11.6</ecNumber>
    </recommendedName>
    <alternativeName>
        <fullName evidence="9">3-hydroxyanthranilate oxygenase</fullName>
        <shortName evidence="9">3-HAO</shortName>
    </alternativeName>
    <alternativeName>
        <fullName evidence="9">3-hydroxyanthranilic acid dioxygenase</fullName>
        <shortName evidence="9">HAD</shortName>
    </alternativeName>
    <alternativeName>
        <fullName evidence="9">Biosynthesis of nicotinic acid protein 1</fullName>
    </alternativeName>
</protein>
<dbReference type="Proteomes" id="UP000193986">
    <property type="component" value="Unassembled WGS sequence"/>
</dbReference>
<comment type="pathway">
    <text evidence="9">Cofactor biosynthesis; NAD(+) biosynthesis; quinolinate from L-kynurenine: step 3/3.</text>
</comment>
<keyword evidence="11" id="KW-1185">Reference proteome</keyword>
<comment type="subcellular location">
    <subcellularLocation>
        <location evidence="9">Cytoplasm</location>
    </subcellularLocation>
</comment>
<dbReference type="PANTHER" id="PTHR15497">
    <property type="entry name" value="3-HYDROXYANTHRANILATE 3,4-DIOXYGENASE"/>
    <property type="match status" value="1"/>
</dbReference>
<evidence type="ECO:0000256" key="7">
    <source>
        <dbReference type="ARBA" id="ARBA00023002"/>
    </source>
</evidence>
<dbReference type="GO" id="GO:0008198">
    <property type="term" value="F:ferrous iron binding"/>
    <property type="evidence" value="ECO:0007669"/>
    <property type="project" value="UniProtKB-UniRule"/>
</dbReference>
<dbReference type="GO" id="GO:0006569">
    <property type="term" value="P:L-tryptophan catabolic process"/>
    <property type="evidence" value="ECO:0007669"/>
    <property type="project" value="UniProtKB-UniRule"/>
</dbReference>
<dbReference type="GO" id="GO:0019805">
    <property type="term" value="P:quinolinate biosynthetic process"/>
    <property type="evidence" value="ECO:0007669"/>
    <property type="project" value="UniProtKB-UniRule"/>
</dbReference>
<evidence type="ECO:0000256" key="1">
    <source>
        <dbReference type="ARBA" id="ARBA00001954"/>
    </source>
</evidence>
<dbReference type="InterPro" id="IPR010329">
    <property type="entry name" value="3hydroanth_dOase"/>
</dbReference>
<dbReference type="SUPFAM" id="SSF51182">
    <property type="entry name" value="RmlC-like cupins"/>
    <property type="match status" value="1"/>
</dbReference>
<dbReference type="GO" id="GO:0000334">
    <property type="term" value="F:3-hydroxyanthranilate 3,4-dioxygenase activity"/>
    <property type="evidence" value="ECO:0007669"/>
    <property type="project" value="UniProtKB-UniRule"/>
</dbReference>
<evidence type="ECO:0000256" key="4">
    <source>
        <dbReference type="ARBA" id="ARBA00022642"/>
    </source>
</evidence>
<dbReference type="GO" id="GO:0034354">
    <property type="term" value="P:'de novo' NAD+ biosynthetic process from L-tryptophan"/>
    <property type="evidence" value="ECO:0007669"/>
    <property type="project" value="UniProtKB-UniRule"/>
</dbReference>
<feature type="binding site" evidence="9">
    <location>
        <position position="93"/>
    </location>
    <ligand>
        <name>Fe cation</name>
        <dbReference type="ChEBI" id="CHEBI:24875"/>
        <note>catalytic</note>
    </ligand>
</feature>
<dbReference type="PANTHER" id="PTHR15497:SF3">
    <property type="entry name" value="3-HYDROXYANTHRANILATE 3,4-DIOXYGENASE 2"/>
    <property type="match status" value="1"/>
</dbReference>
<name>A0A1Y2B5B4_9TREE</name>
<feature type="binding site" evidence="9">
    <location>
        <position position="55"/>
    </location>
    <ligand>
        <name>substrate</name>
    </ligand>
</feature>
<comment type="function">
    <text evidence="2 9">Catalyzes the oxidative ring opening of 3-hydroxyanthranilate to 2-amino-3-carboxymuconate semialdehyde, which spontaneously cyclizes to quinolinate.</text>
</comment>
<keyword evidence="4 9" id="KW-0662">Pyridine nucleotide biosynthesis</keyword>
<feature type="binding site" evidence="9">
    <location>
        <position position="49"/>
    </location>
    <ligand>
        <name>Fe cation</name>
        <dbReference type="ChEBI" id="CHEBI:24875"/>
        <note>catalytic</note>
    </ligand>
</feature>
<evidence type="ECO:0000256" key="3">
    <source>
        <dbReference type="ARBA" id="ARBA00022490"/>
    </source>
</evidence>
<evidence type="ECO:0000256" key="2">
    <source>
        <dbReference type="ARBA" id="ARBA00002752"/>
    </source>
</evidence>
<comment type="catalytic activity">
    <reaction evidence="9">
        <text>3-hydroxyanthranilate + O2 = (2Z,4Z)-2-amino-3-carboxymuconate 6-semialdehyde</text>
        <dbReference type="Rhea" id="RHEA:17953"/>
        <dbReference type="ChEBI" id="CHEBI:15379"/>
        <dbReference type="ChEBI" id="CHEBI:36559"/>
        <dbReference type="ChEBI" id="CHEBI:77612"/>
        <dbReference type="EC" id="1.13.11.6"/>
    </reaction>
</comment>
<reference evidence="10 11" key="1">
    <citation type="submission" date="2016-07" db="EMBL/GenBank/DDBJ databases">
        <title>Pervasive Adenine N6-methylation of Active Genes in Fungi.</title>
        <authorList>
            <consortium name="DOE Joint Genome Institute"/>
            <person name="Mondo S.J."/>
            <person name="Dannebaum R.O."/>
            <person name="Kuo R.C."/>
            <person name="Labutti K."/>
            <person name="Haridas S."/>
            <person name="Kuo A."/>
            <person name="Salamov A."/>
            <person name="Ahrendt S.R."/>
            <person name="Lipzen A."/>
            <person name="Sullivan W."/>
            <person name="Andreopoulos W.B."/>
            <person name="Clum A."/>
            <person name="Lindquist E."/>
            <person name="Daum C."/>
            <person name="Ramamoorthy G.K."/>
            <person name="Gryganskyi A."/>
            <person name="Culley D."/>
            <person name="Magnuson J.K."/>
            <person name="James T.Y."/>
            <person name="O'Malley M.A."/>
            <person name="Stajich J.E."/>
            <person name="Spatafora J.W."/>
            <person name="Visel A."/>
            <person name="Grigoriev I.V."/>
        </authorList>
    </citation>
    <scope>NUCLEOTIDE SEQUENCE [LARGE SCALE GENOMIC DNA]</scope>
    <source>
        <strain evidence="10 11">68-887.2</strain>
    </source>
</reference>
<evidence type="ECO:0000313" key="11">
    <source>
        <dbReference type="Proteomes" id="UP000193986"/>
    </source>
</evidence>
<dbReference type="GO" id="GO:0005737">
    <property type="term" value="C:cytoplasm"/>
    <property type="evidence" value="ECO:0007669"/>
    <property type="project" value="UniProtKB-SubCell"/>
</dbReference>
<evidence type="ECO:0000256" key="8">
    <source>
        <dbReference type="ARBA" id="ARBA00023004"/>
    </source>
</evidence>
<dbReference type="EC" id="1.13.11.6" evidence="9"/>
<comment type="caution">
    <text evidence="9">Lacks conserved residue(s) required for the propagation of feature annotation.</text>
</comment>
<accession>A0A1Y2B5B4</accession>
<keyword evidence="6 9" id="KW-0223">Dioxygenase</keyword>
<dbReference type="Pfam" id="PF06052">
    <property type="entry name" value="3-HAO"/>
    <property type="match status" value="1"/>
</dbReference>
<dbReference type="AlphaFoldDB" id="A0A1Y2B5B4"/>
<dbReference type="GO" id="GO:0043420">
    <property type="term" value="P:anthranilate metabolic process"/>
    <property type="evidence" value="ECO:0007669"/>
    <property type="project" value="UniProtKB-UniRule"/>
</dbReference>
<sequence>MLPPPINFPKWLEENSHLLKPPVGNKCMYKGSNFIVMIVGGPNTRVDYHINTTEEWFYQYKGAMTLKVVDEGKMKDIIIGEGEMFLLPANTPHSPRRVKDTIGLVMEMVRPADDLDILRWYCPSSKHAPDHLVKIREEKFYCSDLDTQLKPLMQSWMENEEGRRCPECGEVAPPKPEAAMQA</sequence>
<dbReference type="InParanoid" id="A0A1Y2B5B4"/>
<keyword evidence="8 9" id="KW-0408">Iron</keyword>
<dbReference type="EMBL" id="MCFC01000022">
    <property type="protein sequence ID" value="ORY30019.1"/>
    <property type="molecule type" value="Genomic_DNA"/>
</dbReference>
<evidence type="ECO:0000313" key="10">
    <source>
        <dbReference type="EMBL" id="ORY30019.1"/>
    </source>
</evidence>
<evidence type="ECO:0000256" key="9">
    <source>
        <dbReference type="HAMAP-Rule" id="MF_03019"/>
    </source>
</evidence>
<dbReference type="NCBIfam" id="TIGR03037">
    <property type="entry name" value="anthran_nbaC"/>
    <property type="match status" value="1"/>
</dbReference>
<dbReference type="InterPro" id="IPR011051">
    <property type="entry name" value="RmlC_Cupin_sf"/>
</dbReference>
<keyword evidence="7 9" id="KW-0560">Oxidoreductase</keyword>
<dbReference type="Gene3D" id="2.60.120.10">
    <property type="entry name" value="Jelly Rolls"/>
    <property type="match status" value="1"/>
</dbReference>
<evidence type="ECO:0000256" key="5">
    <source>
        <dbReference type="ARBA" id="ARBA00022723"/>
    </source>
</evidence>
<evidence type="ECO:0000256" key="6">
    <source>
        <dbReference type="ARBA" id="ARBA00022964"/>
    </source>
</evidence>
<gene>
    <name evidence="9" type="primary">BNA1</name>
    <name evidence="10" type="ORF">BCR39DRAFT_530657</name>
</gene>
<keyword evidence="3 9" id="KW-0963">Cytoplasm</keyword>